<dbReference type="Gene3D" id="3.80.10.10">
    <property type="entry name" value="Ribonuclease Inhibitor"/>
    <property type="match status" value="1"/>
</dbReference>
<dbReference type="InParanoid" id="A0A1X7TAM8"/>
<dbReference type="Gene3D" id="3.40.50.300">
    <property type="entry name" value="P-loop containing nucleotide triphosphate hydrolases"/>
    <property type="match status" value="1"/>
</dbReference>
<reference evidence="5" key="1">
    <citation type="submission" date="2017-05" db="UniProtKB">
        <authorList>
            <consortium name="EnsemblMetazoa"/>
        </authorList>
    </citation>
    <scope>IDENTIFICATION</scope>
</reference>
<keyword evidence="3" id="KW-1133">Transmembrane helix</keyword>
<dbReference type="PROSITE" id="PS50837">
    <property type="entry name" value="NACHT"/>
    <property type="match status" value="1"/>
</dbReference>
<dbReference type="SUPFAM" id="SSF52047">
    <property type="entry name" value="RNI-like"/>
    <property type="match status" value="1"/>
</dbReference>
<evidence type="ECO:0000313" key="5">
    <source>
        <dbReference type="EnsemblMetazoa" id="Aqu2.1.11613_001"/>
    </source>
</evidence>
<dbReference type="PANTHER" id="PTHR46844">
    <property type="entry name" value="SLR5058 PROTEIN"/>
    <property type="match status" value="1"/>
</dbReference>
<dbReference type="InterPro" id="IPR032675">
    <property type="entry name" value="LRR_dom_sf"/>
</dbReference>
<feature type="transmembrane region" description="Helical" evidence="3">
    <location>
        <begin position="41"/>
        <end position="59"/>
    </location>
</feature>
<evidence type="ECO:0000256" key="2">
    <source>
        <dbReference type="ARBA" id="ARBA00022840"/>
    </source>
</evidence>
<keyword evidence="2" id="KW-0067">ATP-binding</keyword>
<keyword evidence="1" id="KW-0547">Nucleotide-binding</keyword>
<evidence type="ECO:0000256" key="1">
    <source>
        <dbReference type="ARBA" id="ARBA00022741"/>
    </source>
</evidence>
<accession>A0A1X7TAM8</accession>
<keyword evidence="3" id="KW-0472">Membrane</keyword>
<dbReference type="PANTHER" id="PTHR46844:SF1">
    <property type="entry name" value="SLR5058 PROTEIN"/>
    <property type="match status" value="1"/>
</dbReference>
<feature type="domain" description="NACHT" evidence="4">
    <location>
        <begin position="316"/>
        <end position="433"/>
    </location>
</feature>
<name>A0A1X7TAM8_AMPQE</name>
<dbReference type="SUPFAM" id="SSF52540">
    <property type="entry name" value="P-loop containing nucleoside triphosphate hydrolases"/>
    <property type="match status" value="1"/>
</dbReference>
<dbReference type="InterPro" id="IPR007111">
    <property type="entry name" value="NACHT_NTPase"/>
</dbReference>
<dbReference type="Pfam" id="PF05729">
    <property type="entry name" value="NACHT"/>
    <property type="match status" value="1"/>
</dbReference>
<evidence type="ECO:0000259" key="4">
    <source>
        <dbReference type="PROSITE" id="PS50837"/>
    </source>
</evidence>
<dbReference type="InterPro" id="IPR027417">
    <property type="entry name" value="P-loop_NTPase"/>
</dbReference>
<dbReference type="OrthoDB" id="120976at2759"/>
<keyword evidence="3" id="KW-0812">Transmembrane</keyword>
<feature type="transmembrane region" description="Helical" evidence="3">
    <location>
        <begin position="71"/>
        <end position="91"/>
    </location>
</feature>
<protein>
    <recommendedName>
        <fullName evidence="4">NACHT domain-containing protein</fullName>
    </recommendedName>
</protein>
<sequence>MVDLTQWRASIGLWNCCKAAACSSTKFSHATTEALNFQAAFAYYMAAILFHNTCSFLRLINQGCRLHFSSLICLGLAGGSALLLIFHLLLLSGDIELNPGPVTGDSKEIFRWYSNRLVNPISKNLLKVTNDMYAKELIPQGTKDEMMVSTIKPYDRATKLVNVIDEQLEGSLDQQQYLANVFYVLRNQRNWALAELASSIFGHSNKIELYPDDVKEYADILKKHYKKRSIIETDWPQKVGNDIFGRLALMQQKGNSTSYHEDNTDRHQKDTSIPQESSDWYMLRGQVDEIYNLLENEEVDIKDILKPTNDSESISLIVLIDGPPGIGKTTLCRKILHMWSDRELIPHYDLVLYCSLRDEKIAKAGTLKDLFVYKRNNVPEIVDLIEECNGEGMLIIFDGWDELSEHHRHYSLAAGIIRREQLDQCSVIVTSRSFASSSLIKTSSLNKHVHVIGFSKNEIAKVIIQTLQKDKKLAHELIDEISKTHWNGYKKTAFFKTSQSNEESLLAVNLINDLKVRSDVQSLCFIPLICSIVISVYLEERKLKTTLTELYENFIIQTIKRQTEKQGCRSYVSNSLSSLPVELAEPFEEICQFAYTNLANNNEDPVLTFVSHQIIGMSAAKENYFGLLTTFIDHAEMYQFIHLTIQEFLAAWWIAKQPNPEQIFKTHFNNDHFRMCLRFVAGLTKLSPQKSYEQYFNKPIALQCKTKRLFGFVARYQSYFYTNPIVDHVYQYELLTDFDGFPILLLHLLYESQNKELCQALALSISPQSICLHALQFSLFDVLCLNYFLNVNSTTHWDHLHLMPLYQDGQSVFTTILNTKRLDAHFYGLTNDTILQLRNVQEFYIEVSGTSLYTCDVLVRFLSFSQIKILHMTVDESMEKYNMEQCCCSDLKKCLAEKTTLQEFNVCHRRTNQFYHDIQEKINCHERSIFDAIMNGICDNISITFLSVQFFGNGIYLTHGLLEQLLSKNKQLKSLFGTILPLPTVVETLNSPLVALNATTLPCDKEALPLPVPENTPLIPGLECILLSKLHPSHISNPSLVVTELPINSPESAVELFDILKTDNKLKALRLLLTSETFSCIWTFQNMCTSMKEMLQRNQTLECLEIKTDSPLQFTNTFNVLSHIFLSCLIAGLEKNETLQQLYLPILLSTSCMYNDDNDVKTLFNLLSCKKNLTELQLEFQGHNQKHTIIKTDNDTIFQNHVLPMIIDILLSNTRIEVLSLSIHFFRSPKHNNNKWKEFIDAILNHSSLQHVVLKLRFQNELKEFLRGLVKELKEAPVIICEI</sequence>
<dbReference type="EnsemblMetazoa" id="Aqu2.1.11613_001">
    <property type="protein sequence ID" value="Aqu2.1.11613_001"/>
    <property type="gene ID" value="Aqu2.1.11613"/>
</dbReference>
<evidence type="ECO:0000256" key="3">
    <source>
        <dbReference type="SAM" id="Phobius"/>
    </source>
</evidence>
<organism evidence="5">
    <name type="scientific">Amphimedon queenslandica</name>
    <name type="common">Sponge</name>
    <dbReference type="NCBI Taxonomy" id="400682"/>
    <lineage>
        <taxon>Eukaryota</taxon>
        <taxon>Metazoa</taxon>
        <taxon>Porifera</taxon>
        <taxon>Demospongiae</taxon>
        <taxon>Heteroscleromorpha</taxon>
        <taxon>Haplosclerida</taxon>
        <taxon>Niphatidae</taxon>
        <taxon>Amphimedon</taxon>
    </lineage>
</organism>
<dbReference type="eggNOG" id="ENOG502QTJW">
    <property type="taxonomic scope" value="Eukaryota"/>
</dbReference>
<proteinExistence type="predicted"/>
<dbReference type="GO" id="GO:0005524">
    <property type="term" value="F:ATP binding"/>
    <property type="evidence" value="ECO:0007669"/>
    <property type="project" value="UniProtKB-KW"/>
</dbReference>